<comment type="similarity">
    <text evidence="1">Belongs to the TBP family.</text>
</comment>
<dbReference type="GO" id="GO:0003677">
    <property type="term" value="F:DNA binding"/>
    <property type="evidence" value="ECO:0007669"/>
    <property type="project" value="UniProtKB-KW"/>
</dbReference>
<protein>
    <submittedName>
        <fullName evidence="4">TATA box-binding protein-like protein 2</fullName>
    </submittedName>
</protein>
<reference evidence="4" key="2">
    <citation type="submission" date="2014-07" db="EMBL/GenBank/DDBJ databases">
        <authorList>
            <person name="Hull J."/>
        </authorList>
    </citation>
    <scope>NUCLEOTIDE SEQUENCE</scope>
</reference>
<proteinExistence type="inferred from homology"/>
<keyword evidence="3" id="KW-0804">Transcription</keyword>
<organism evidence="4">
    <name type="scientific">Lygus hesperus</name>
    <name type="common">Western plant bug</name>
    <dbReference type="NCBI Taxonomy" id="30085"/>
    <lineage>
        <taxon>Eukaryota</taxon>
        <taxon>Metazoa</taxon>
        <taxon>Ecdysozoa</taxon>
        <taxon>Arthropoda</taxon>
        <taxon>Hexapoda</taxon>
        <taxon>Insecta</taxon>
        <taxon>Pterygota</taxon>
        <taxon>Neoptera</taxon>
        <taxon>Paraneoptera</taxon>
        <taxon>Hemiptera</taxon>
        <taxon>Heteroptera</taxon>
        <taxon>Panheteroptera</taxon>
        <taxon>Cimicomorpha</taxon>
        <taxon>Miridae</taxon>
        <taxon>Mirini</taxon>
        <taxon>Lygus</taxon>
    </lineage>
</organism>
<evidence type="ECO:0000256" key="2">
    <source>
        <dbReference type="ARBA" id="ARBA00023125"/>
    </source>
</evidence>
<accession>A0A0A9VRS8</accession>
<dbReference type="InterPro" id="IPR012295">
    <property type="entry name" value="TBP_dom_sf"/>
</dbReference>
<dbReference type="InterPro" id="IPR000814">
    <property type="entry name" value="TBP"/>
</dbReference>
<dbReference type="AlphaFoldDB" id="A0A0A9VRS8"/>
<dbReference type="Pfam" id="PF00352">
    <property type="entry name" value="TBP"/>
    <property type="match status" value="1"/>
</dbReference>
<dbReference type="GO" id="GO:0006352">
    <property type="term" value="P:DNA-templated transcription initiation"/>
    <property type="evidence" value="ECO:0007669"/>
    <property type="project" value="InterPro"/>
</dbReference>
<evidence type="ECO:0000256" key="1">
    <source>
        <dbReference type="ARBA" id="ARBA00005560"/>
    </source>
</evidence>
<dbReference type="SUPFAM" id="SSF55945">
    <property type="entry name" value="TATA-box binding protein-like"/>
    <property type="match status" value="2"/>
</dbReference>
<reference evidence="4" key="1">
    <citation type="journal article" date="2014" name="PLoS ONE">
        <title>Transcriptome-Based Identification of ABC Transporters in the Western Tarnished Plant Bug Lygus hesperus.</title>
        <authorList>
            <person name="Hull J.J."/>
            <person name="Chaney K."/>
            <person name="Geib S.M."/>
            <person name="Fabrick J.A."/>
            <person name="Brent C.S."/>
            <person name="Walsh D."/>
            <person name="Lavine L.C."/>
        </authorList>
    </citation>
    <scope>NUCLEOTIDE SEQUENCE</scope>
</reference>
<gene>
    <name evidence="4" type="primary">tbpl2</name>
    <name evidence="4" type="ORF">CM83_1996</name>
</gene>
<keyword evidence="2" id="KW-0238">DNA-binding</keyword>
<name>A0A0A9VRS8_LYGHE</name>
<sequence length="113" mass="12509">MRLHEPSAVILIRSSGAMSIIGSASISEARQAAELAARIVRKALHLNFDALQFRVRSLMARFNICSPVRLEALSRYRLAENEILGVGGLFGNYEPERFAGCVLRLVGSSRHNR</sequence>
<dbReference type="PANTHER" id="PTHR10126">
    <property type="entry name" value="TATA-BOX BINDING PROTEIN"/>
    <property type="match status" value="1"/>
</dbReference>
<dbReference type="Gene3D" id="3.30.310.10">
    <property type="entry name" value="TATA-Binding Protein"/>
    <property type="match status" value="2"/>
</dbReference>
<evidence type="ECO:0000256" key="3">
    <source>
        <dbReference type="ARBA" id="ARBA00023163"/>
    </source>
</evidence>
<dbReference type="EMBL" id="GBHO01045623">
    <property type="protein sequence ID" value="JAF97980.1"/>
    <property type="molecule type" value="Transcribed_RNA"/>
</dbReference>
<evidence type="ECO:0000313" key="4">
    <source>
        <dbReference type="EMBL" id="JAF97980.1"/>
    </source>
</evidence>